<dbReference type="Proteomes" id="UP000249619">
    <property type="component" value="Unassembled WGS sequence"/>
</dbReference>
<feature type="transmembrane region" description="Helical" evidence="6">
    <location>
        <begin position="237"/>
        <end position="258"/>
    </location>
</feature>
<keyword evidence="3 6" id="KW-0812">Transmembrane</keyword>
<feature type="transmembrane region" description="Helical" evidence="6">
    <location>
        <begin position="390"/>
        <end position="412"/>
    </location>
</feature>
<dbReference type="GO" id="GO:0016020">
    <property type="term" value="C:membrane"/>
    <property type="evidence" value="ECO:0007669"/>
    <property type="project" value="UniProtKB-SubCell"/>
</dbReference>
<dbReference type="EMBL" id="QGDH01000295">
    <property type="protein sequence ID" value="RAR01122.1"/>
    <property type="molecule type" value="Genomic_DNA"/>
</dbReference>
<feature type="domain" description="Major facilitator superfamily (MFS) profile" evidence="7">
    <location>
        <begin position="58"/>
        <end position="514"/>
    </location>
</feature>
<accession>A0A364MRV1</accession>
<dbReference type="PANTHER" id="PTHR48022:SF41">
    <property type="entry name" value="MAJOR FACILITATOR SUPERFAMILY (MFS) PROFILE DOMAIN-CONTAINING PROTEIN"/>
    <property type="match status" value="1"/>
</dbReference>
<evidence type="ECO:0000313" key="8">
    <source>
        <dbReference type="EMBL" id="RAR01122.1"/>
    </source>
</evidence>
<protein>
    <submittedName>
        <fullName evidence="8">Maltose permease</fullName>
    </submittedName>
</protein>
<feature type="transmembrane region" description="Helical" evidence="6">
    <location>
        <begin position="206"/>
        <end position="231"/>
    </location>
</feature>
<dbReference type="OrthoDB" id="6612291at2759"/>
<dbReference type="SUPFAM" id="SSF103473">
    <property type="entry name" value="MFS general substrate transporter"/>
    <property type="match status" value="1"/>
</dbReference>
<dbReference type="InterPro" id="IPR050360">
    <property type="entry name" value="MFS_Sugar_Transporters"/>
</dbReference>
<sequence length="543" mass="58197">MPSFTANPNPHAMAEEVKATPLHIEAITDNDNPKSMPTQEVEQTVWEEIKSSPRVIAYTALANAGSIVFGFDILVTGAVTALPAFSGVDDFSMTYGEPYQGQLILPALWQGLWTAFIQLGIMIGAAGSAAFQDRFGRRMAFILGGVVSAVGSALAYASPETVIDLTGRRTLFLFAKLVTDAGIGVLMTTCQTYVSEISPVKIRGALLAVFPFAASVGQLIAITLVFSRIMIMDVSSFRIPFAAQWAFSALAIISGLVLPESPSFFMARNNPTAARKAYLRLYGSTADADLALSKVQAVLDHEKEQQASIGSASFAKCFKGTARRRSLIIILLALLQYFLGVSLLANANYFLIMAGMSPTQSLQISQIGVGVQMACICIAGVTMTYFGRRFIVLCSCAATGVVFIGQGAAGFFQHDANALTFIGVSILLVGATSALGVGATWPVLIGELSSVRLRAKSSAIGFMTNALAGVAFSISVPYMFNEDAGDLGGKIGFIFAFFCFLGLVLSWLYLPETKAKSYEELDYLFERKVPARKFKKAVYGEYN</sequence>
<dbReference type="InterPro" id="IPR036259">
    <property type="entry name" value="MFS_trans_sf"/>
</dbReference>
<comment type="similarity">
    <text evidence="2">Belongs to the major facilitator superfamily. Sugar transporter (TC 2.A.1.1) family.</text>
</comment>
<keyword evidence="5 6" id="KW-0472">Membrane</keyword>
<comment type="caution">
    <text evidence="8">The sequence shown here is derived from an EMBL/GenBank/DDBJ whole genome shotgun (WGS) entry which is preliminary data.</text>
</comment>
<feature type="transmembrane region" description="Helical" evidence="6">
    <location>
        <begin position="418"/>
        <end position="445"/>
    </location>
</feature>
<dbReference type="Gene3D" id="1.20.1250.20">
    <property type="entry name" value="MFS general substrate transporter like domains"/>
    <property type="match status" value="1"/>
</dbReference>
<evidence type="ECO:0000256" key="5">
    <source>
        <dbReference type="ARBA" id="ARBA00023136"/>
    </source>
</evidence>
<dbReference type="AlphaFoldDB" id="A0A364MRV1"/>
<feature type="transmembrane region" description="Helical" evidence="6">
    <location>
        <begin position="327"/>
        <end position="352"/>
    </location>
</feature>
<reference evidence="9" key="1">
    <citation type="submission" date="2018-05" db="EMBL/GenBank/DDBJ databases">
        <title>Draft genome sequence of Stemphylium lycopersici strain CIDEFI 213.</title>
        <authorList>
            <person name="Medina R."/>
            <person name="Franco M.E.E."/>
            <person name="Lucentini C.G."/>
            <person name="Saparrat M.C.N."/>
            <person name="Balatti P.A."/>
        </authorList>
    </citation>
    <scope>NUCLEOTIDE SEQUENCE [LARGE SCALE GENOMIC DNA]</scope>
    <source>
        <strain evidence="9">CIDEFI 213</strain>
    </source>
</reference>
<evidence type="ECO:0000256" key="1">
    <source>
        <dbReference type="ARBA" id="ARBA00004141"/>
    </source>
</evidence>
<dbReference type="PROSITE" id="PS50850">
    <property type="entry name" value="MFS"/>
    <property type="match status" value="1"/>
</dbReference>
<evidence type="ECO:0000259" key="7">
    <source>
        <dbReference type="PROSITE" id="PS50850"/>
    </source>
</evidence>
<feature type="transmembrane region" description="Helical" evidence="6">
    <location>
        <begin position="364"/>
        <end position="383"/>
    </location>
</feature>
<proteinExistence type="inferred from homology"/>
<keyword evidence="4 6" id="KW-1133">Transmembrane helix</keyword>
<dbReference type="Pfam" id="PF00083">
    <property type="entry name" value="Sugar_tr"/>
    <property type="match status" value="1"/>
</dbReference>
<dbReference type="InterPro" id="IPR020846">
    <property type="entry name" value="MFS_dom"/>
</dbReference>
<feature type="transmembrane region" description="Helical" evidence="6">
    <location>
        <begin position="139"/>
        <end position="159"/>
    </location>
</feature>
<feature type="transmembrane region" description="Helical" evidence="6">
    <location>
        <begin position="491"/>
        <end position="510"/>
    </location>
</feature>
<dbReference type="PANTHER" id="PTHR48022">
    <property type="entry name" value="PLASTIDIC GLUCOSE TRANSPORTER 4"/>
    <property type="match status" value="1"/>
</dbReference>
<organism evidence="8 9">
    <name type="scientific">Stemphylium lycopersici</name>
    <name type="common">Tomato gray leaf spot disease fungus</name>
    <name type="synonym">Thyrospora lycopersici</name>
    <dbReference type="NCBI Taxonomy" id="183478"/>
    <lineage>
        <taxon>Eukaryota</taxon>
        <taxon>Fungi</taxon>
        <taxon>Dikarya</taxon>
        <taxon>Ascomycota</taxon>
        <taxon>Pezizomycotina</taxon>
        <taxon>Dothideomycetes</taxon>
        <taxon>Pleosporomycetidae</taxon>
        <taxon>Pleosporales</taxon>
        <taxon>Pleosporineae</taxon>
        <taxon>Pleosporaceae</taxon>
        <taxon>Stemphylium</taxon>
    </lineage>
</organism>
<evidence type="ECO:0000313" key="9">
    <source>
        <dbReference type="Proteomes" id="UP000249619"/>
    </source>
</evidence>
<dbReference type="GO" id="GO:0005351">
    <property type="term" value="F:carbohydrate:proton symporter activity"/>
    <property type="evidence" value="ECO:0007669"/>
    <property type="project" value="TreeGrafter"/>
</dbReference>
<evidence type="ECO:0000256" key="2">
    <source>
        <dbReference type="ARBA" id="ARBA00010992"/>
    </source>
</evidence>
<gene>
    <name evidence="8" type="ORF">DDE83_008981</name>
</gene>
<evidence type="ECO:0000256" key="3">
    <source>
        <dbReference type="ARBA" id="ARBA00022692"/>
    </source>
</evidence>
<dbReference type="InterPro" id="IPR005828">
    <property type="entry name" value="MFS_sugar_transport-like"/>
</dbReference>
<comment type="subcellular location">
    <subcellularLocation>
        <location evidence="1">Membrane</location>
        <topology evidence="1">Multi-pass membrane protein</topology>
    </subcellularLocation>
</comment>
<feature type="transmembrane region" description="Helical" evidence="6">
    <location>
        <begin position="103"/>
        <end position="127"/>
    </location>
</feature>
<keyword evidence="9" id="KW-1185">Reference proteome</keyword>
<name>A0A364MRV1_STELY</name>
<feature type="transmembrane region" description="Helical" evidence="6">
    <location>
        <begin position="171"/>
        <end position="194"/>
    </location>
</feature>
<evidence type="ECO:0000256" key="6">
    <source>
        <dbReference type="SAM" id="Phobius"/>
    </source>
</evidence>
<evidence type="ECO:0000256" key="4">
    <source>
        <dbReference type="ARBA" id="ARBA00022989"/>
    </source>
</evidence>
<feature type="transmembrane region" description="Helical" evidence="6">
    <location>
        <begin position="457"/>
        <end position="479"/>
    </location>
</feature>
<feature type="transmembrane region" description="Helical" evidence="6">
    <location>
        <begin position="55"/>
        <end position="83"/>
    </location>
</feature>